<gene>
    <name evidence="1" type="ORF">Air01nite_39000</name>
</gene>
<dbReference type="Proteomes" id="UP000624325">
    <property type="component" value="Unassembled WGS sequence"/>
</dbReference>
<proteinExistence type="predicted"/>
<reference evidence="1 2" key="1">
    <citation type="submission" date="2021-01" db="EMBL/GenBank/DDBJ databases">
        <title>Whole genome shotgun sequence of Asanoa iriomotensis NBRC 100142.</title>
        <authorList>
            <person name="Komaki H."/>
            <person name="Tamura T."/>
        </authorList>
    </citation>
    <scope>NUCLEOTIDE SEQUENCE [LARGE SCALE GENOMIC DNA]</scope>
    <source>
        <strain evidence="1 2">NBRC 100142</strain>
    </source>
</reference>
<organism evidence="1 2">
    <name type="scientific">Asanoa iriomotensis</name>
    <dbReference type="NCBI Taxonomy" id="234613"/>
    <lineage>
        <taxon>Bacteria</taxon>
        <taxon>Bacillati</taxon>
        <taxon>Actinomycetota</taxon>
        <taxon>Actinomycetes</taxon>
        <taxon>Micromonosporales</taxon>
        <taxon>Micromonosporaceae</taxon>
        <taxon>Asanoa</taxon>
    </lineage>
</organism>
<protein>
    <recommendedName>
        <fullName evidence="3">Fe2OG dioxygenase domain-containing protein</fullName>
    </recommendedName>
</protein>
<accession>A0ABQ4C693</accession>
<comment type="caution">
    <text evidence="1">The sequence shown here is derived from an EMBL/GenBank/DDBJ whole genome shotgun (WGS) entry which is preliminary data.</text>
</comment>
<evidence type="ECO:0000313" key="2">
    <source>
        <dbReference type="Proteomes" id="UP000624325"/>
    </source>
</evidence>
<dbReference type="EMBL" id="BONC01000026">
    <property type="protein sequence ID" value="GIF57805.1"/>
    <property type="molecule type" value="Genomic_DNA"/>
</dbReference>
<evidence type="ECO:0000313" key="1">
    <source>
        <dbReference type="EMBL" id="GIF57805.1"/>
    </source>
</evidence>
<name>A0ABQ4C693_9ACTN</name>
<sequence length="212" mass="22795">MELLSRETRARVASALESSLESSQGVRALNTAINVQHAFSAEVTKVLVAGLFTRGDDLVSAYGGVVADDVTKEVVVPDAERKIPLLHTLSRELTDCFAASFGASDATTEVQVRLYDNGVLGHPRHADDVELVTVASHPPHKITTVSSSMPIRLPTGVEFLMHLDDGDVVQDTPGSLAIFGPLIQHTTPRQPISGRVVWLTGLTVLRYFEGDA</sequence>
<dbReference type="RefSeq" id="WP_203704105.1">
    <property type="nucleotide sequence ID" value="NZ_BAAALU010000009.1"/>
</dbReference>
<evidence type="ECO:0008006" key="3">
    <source>
        <dbReference type="Google" id="ProtNLM"/>
    </source>
</evidence>
<keyword evidence="2" id="KW-1185">Reference proteome</keyword>